<reference evidence="1 2" key="1">
    <citation type="journal article" date="2022" name="ISME Commun">
        <title>Vulcanimicrobium alpinus gen. nov. sp. nov., the first cultivated representative of the candidate phylum 'Eremiobacterota', is a metabolically versatile aerobic anoxygenic phototroph.</title>
        <authorList>
            <person name="Yabe S."/>
            <person name="Muto K."/>
            <person name="Abe K."/>
            <person name="Yokota A."/>
            <person name="Staudigel H."/>
            <person name="Tebo B.M."/>
        </authorList>
    </citation>
    <scope>NUCLEOTIDE SEQUENCE [LARGE SCALE GENOMIC DNA]</scope>
    <source>
        <strain evidence="1 2">WC8-2</strain>
    </source>
</reference>
<gene>
    <name evidence="1" type="ORF">WPS_14700</name>
</gene>
<dbReference type="RefSeq" id="WP_317997173.1">
    <property type="nucleotide sequence ID" value="NZ_AP025523.1"/>
</dbReference>
<dbReference type="AlphaFoldDB" id="A0AAN2C9D9"/>
<sequence length="127" mass="14170">MSMQEEDPIVESPSSIYVIVQLTPTERWSALPREERTRWVEDRFAQLSESFAGDRSGPLWSQITEMHTTRGIERSIVMLWRIADDAALSGLGDVLQRDDVSAYFGVATIGGFRADDRAAIAAPLIDV</sequence>
<accession>A0AAN2C9D9</accession>
<protein>
    <submittedName>
        <fullName evidence="1">Uncharacterized protein</fullName>
    </submittedName>
</protein>
<keyword evidence="2" id="KW-1185">Reference proteome</keyword>
<proteinExistence type="predicted"/>
<evidence type="ECO:0000313" key="2">
    <source>
        <dbReference type="Proteomes" id="UP001317532"/>
    </source>
</evidence>
<name>A0AAN2C9D9_UNVUL</name>
<organism evidence="1 2">
    <name type="scientific">Vulcanimicrobium alpinum</name>
    <dbReference type="NCBI Taxonomy" id="3016050"/>
    <lineage>
        <taxon>Bacteria</taxon>
        <taxon>Bacillati</taxon>
        <taxon>Vulcanimicrobiota</taxon>
        <taxon>Vulcanimicrobiia</taxon>
        <taxon>Vulcanimicrobiales</taxon>
        <taxon>Vulcanimicrobiaceae</taxon>
        <taxon>Vulcanimicrobium</taxon>
    </lineage>
</organism>
<evidence type="ECO:0000313" key="1">
    <source>
        <dbReference type="EMBL" id="BDE06194.1"/>
    </source>
</evidence>
<dbReference type="Proteomes" id="UP001317532">
    <property type="component" value="Chromosome"/>
</dbReference>
<dbReference type="EMBL" id="AP025523">
    <property type="protein sequence ID" value="BDE06194.1"/>
    <property type="molecule type" value="Genomic_DNA"/>
</dbReference>
<dbReference type="KEGG" id="vab:WPS_14700"/>